<name>A0A427B7W7_ENSVE</name>
<accession>A0A427B7W7</accession>
<sequence length="76" mass="8287">MKHSRYGLDLVGKPLKSLGITTRGLGFRRGGWPPRRSKLAVAIDSLFNIAGIVGDCSCYWLRVASVRLSCGLLVLL</sequence>
<organism evidence="1 2">
    <name type="scientific">Ensete ventricosum</name>
    <name type="common">Abyssinian banana</name>
    <name type="synonym">Musa ensete</name>
    <dbReference type="NCBI Taxonomy" id="4639"/>
    <lineage>
        <taxon>Eukaryota</taxon>
        <taxon>Viridiplantae</taxon>
        <taxon>Streptophyta</taxon>
        <taxon>Embryophyta</taxon>
        <taxon>Tracheophyta</taxon>
        <taxon>Spermatophyta</taxon>
        <taxon>Magnoliopsida</taxon>
        <taxon>Liliopsida</taxon>
        <taxon>Zingiberales</taxon>
        <taxon>Musaceae</taxon>
        <taxon>Ensete</taxon>
    </lineage>
</organism>
<dbReference type="Proteomes" id="UP000287651">
    <property type="component" value="Unassembled WGS sequence"/>
</dbReference>
<proteinExistence type="predicted"/>
<comment type="caution">
    <text evidence="1">The sequence shown here is derived from an EMBL/GenBank/DDBJ whole genome shotgun (WGS) entry which is preliminary data.</text>
</comment>
<protein>
    <submittedName>
        <fullName evidence="1">Uncharacterized protein</fullName>
    </submittedName>
</protein>
<reference evidence="1 2" key="1">
    <citation type="journal article" date="2014" name="Agronomy (Basel)">
        <title>A Draft Genome Sequence for Ensete ventricosum, the Drought-Tolerant Tree Against Hunger.</title>
        <authorList>
            <person name="Harrison J."/>
            <person name="Moore K.A."/>
            <person name="Paszkiewicz K."/>
            <person name="Jones T."/>
            <person name="Grant M."/>
            <person name="Ambacheew D."/>
            <person name="Muzemil S."/>
            <person name="Studholme D.J."/>
        </authorList>
    </citation>
    <scope>NUCLEOTIDE SEQUENCE [LARGE SCALE GENOMIC DNA]</scope>
</reference>
<evidence type="ECO:0000313" key="1">
    <source>
        <dbReference type="EMBL" id="RRT84547.1"/>
    </source>
</evidence>
<dbReference type="EMBL" id="AMZH03000281">
    <property type="protein sequence ID" value="RRT84547.1"/>
    <property type="molecule type" value="Genomic_DNA"/>
</dbReference>
<evidence type="ECO:0000313" key="2">
    <source>
        <dbReference type="Proteomes" id="UP000287651"/>
    </source>
</evidence>
<gene>
    <name evidence="1" type="ORF">B296_00004072</name>
</gene>
<dbReference type="AlphaFoldDB" id="A0A427B7W7"/>